<name>A0ABR1FNA7_AURAN</name>
<dbReference type="Proteomes" id="UP001363151">
    <property type="component" value="Unassembled WGS sequence"/>
</dbReference>
<comment type="caution">
    <text evidence="1">The sequence shown here is derived from an EMBL/GenBank/DDBJ whole genome shotgun (WGS) entry which is preliminary data.</text>
</comment>
<sequence>MLGDARDATAGDGAGVNRAALVPFSNVERRVKNVTPDLAVEPADKVRRIFDVKTAPGPPPTRTALHRGVRAERRVARGQAGVLRDNGPIQGARARIDVEINGVSDGPMPAR</sequence>
<reference evidence="1 2" key="1">
    <citation type="submission" date="2024-03" db="EMBL/GenBank/DDBJ databases">
        <title>Aureococcus anophagefferens CCMP1851 and Kratosvirus quantuckense: Draft genome of a second virus-susceptible host strain in the model system.</title>
        <authorList>
            <person name="Chase E."/>
            <person name="Truchon A.R."/>
            <person name="Schepens W."/>
            <person name="Wilhelm S.W."/>
        </authorList>
    </citation>
    <scope>NUCLEOTIDE SEQUENCE [LARGE SCALE GENOMIC DNA]</scope>
    <source>
        <strain evidence="1 2">CCMP1851</strain>
    </source>
</reference>
<organism evidence="1 2">
    <name type="scientific">Aureococcus anophagefferens</name>
    <name type="common">Harmful bloom alga</name>
    <dbReference type="NCBI Taxonomy" id="44056"/>
    <lineage>
        <taxon>Eukaryota</taxon>
        <taxon>Sar</taxon>
        <taxon>Stramenopiles</taxon>
        <taxon>Ochrophyta</taxon>
        <taxon>Pelagophyceae</taxon>
        <taxon>Pelagomonadales</taxon>
        <taxon>Pelagomonadaceae</taxon>
        <taxon>Aureococcus</taxon>
    </lineage>
</organism>
<proteinExistence type="predicted"/>
<evidence type="ECO:0000313" key="2">
    <source>
        <dbReference type="Proteomes" id="UP001363151"/>
    </source>
</evidence>
<keyword evidence="2" id="KW-1185">Reference proteome</keyword>
<gene>
    <name evidence="1" type="ORF">SO694_00147033</name>
</gene>
<protein>
    <submittedName>
        <fullName evidence="1">Uncharacterized protein</fullName>
    </submittedName>
</protein>
<dbReference type="EMBL" id="JBBJCI010000349">
    <property type="protein sequence ID" value="KAK7234038.1"/>
    <property type="molecule type" value="Genomic_DNA"/>
</dbReference>
<evidence type="ECO:0000313" key="1">
    <source>
        <dbReference type="EMBL" id="KAK7234038.1"/>
    </source>
</evidence>
<accession>A0ABR1FNA7</accession>